<keyword evidence="7 9" id="KW-0408">Iron</keyword>
<evidence type="ECO:0000256" key="4">
    <source>
        <dbReference type="ARBA" id="ARBA00022617"/>
    </source>
</evidence>
<evidence type="ECO:0000256" key="11">
    <source>
        <dbReference type="SAM" id="SignalP"/>
    </source>
</evidence>
<evidence type="ECO:0000256" key="9">
    <source>
        <dbReference type="PIRSR" id="PIRSR602401-1"/>
    </source>
</evidence>
<comment type="pathway">
    <text evidence="2">Secondary metabolite biosynthesis.</text>
</comment>
<keyword evidence="13" id="KW-1185">Reference proteome</keyword>
<dbReference type="GO" id="GO:0004497">
    <property type="term" value="F:monooxygenase activity"/>
    <property type="evidence" value="ECO:0007669"/>
    <property type="project" value="UniProtKB-KW"/>
</dbReference>
<accession>A0A9P5YAH1</accession>
<dbReference type="PANTHER" id="PTHR46300">
    <property type="entry name" value="P450, PUTATIVE (EUROFUNG)-RELATED-RELATED"/>
    <property type="match status" value="1"/>
</dbReference>
<evidence type="ECO:0000256" key="10">
    <source>
        <dbReference type="RuleBase" id="RU000461"/>
    </source>
</evidence>
<dbReference type="SUPFAM" id="SSF48264">
    <property type="entry name" value="Cytochrome P450"/>
    <property type="match status" value="1"/>
</dbReference>
<dbReference type="GO" id="GO:0020037">
    <property type="term" value="F:heme binding"/>
    <property type="evidence" value="ECO:0007669"/>
    <property type="project" value="InterPro"/>
</dbReference>
<dbReference type="Pfam" id="PF00067">
    <property type="entry name" value="p450"/>
    <property type="match status" value="1"/>
</dbReference>
<feature type="chain" id="PRO_5040377892" evidence="11">
    <location>
        <begin position="17"/>
        <end position="482"/>
    </location>
</feature>
<evidence type="ECO:0000256" key="6">
    <source>
        <dbReference type="ARBA" id="ARBA00023002"/>
    </source>
</evidence>
<sequence>MAERVLVALLLAFCVAIYLKKRKQLGLPLPPGPSGLPFLGSVLKWPKGHAWVEFNEWTKEFGDVVHISMMGNHVVILGKYSSAKLFLDKSTVASRPQFPMAGDLMGLAATMVLAPHDPHWKKMRRLTHIFMGKNYVEEFSGVLQSSSKDLVTMMYKESAKPWNNWDPLRKCIGEQIFTSLAENALDRISYALIVGSFWVDAFPTLKYIPPWFPGAHFRRHGADTRHRVFDMVNLPFEHVKKDMSGASCPPSVTRNMLERLTEEKDTDESGAKWATGSLYGAGMEPVYAAMTTLILAMVLNPSVQEKVQAELDGVTGKKRLPTYEDRDELPYFSALLQETLRWHPPIPLGVPHCTTSDETYLGFSIPQNSTVFANLWGIGRDGSIYREPESFRPERFLGPDAELSPENWVFGFGRRACVGTHYARLSLFIYAASILQTFEIAVPDGITVQPEFSPNTNSFALPFPVKFVPRVDWLEALKGSVP</sequence>
<feature type="signal peptide" evidence="11">
    <location>
        <begin position="1"/>
        <end position="16"/>
    </location>
</feature>
<evidence type="ECO:0000256" key="3">
    <source>
        <dbReference type="ARBA" id="ARBA00010617"/>
    </source>
</evidence>
<evidence type="ECO:0000313" key="12">
    <source>
        <dbReference type="EMBL" id="KAF9465135.1"/>
    </source>
</evidence>
<dbReference type="OrthoDB" id="2789670at2759"/>
<evidence type="ECO:0000256" key="7">
    <source>
        <dbReference type="ARBA" id="ARBA00023004"/>
    </source>
</evidence>
<dbReference type="AlphaFoldDB" id="A0A9P5YAH1"/>
<proteinExistence type="inferred from homology"/>
<dbReference type="PRINTS" id="PR00463">
    <property type="entry name" value="EP450I"/>
</dbReference>
<evidence type="ECO:0000313" key="13">
    <source>
        <dbReference type="Proteomes" id="UP000807353"/>
    </source>
</evidence>
<feature type="binding site" description="axial binding residue" evidence="9">
    <location>
        <position position="417"/>
    </location>
    <ligand>
        <name>heme</name>
        <dbReference type="ChEBI" id="CHEBI:30413"/>
    </ligand>
    <ligandPart>
        <name>Fe</name>
        <dbReference type="ChEBI" id="CHEBI:18248"/>
    </ligandPart>
</feature>
<comment type="similarity">
    <text evidence="3 10">Belongs to the cytochrome P450 family.</text>
</comment>
<keyword evidence="6 10" id="KW-0560">Oxidoreductase</keyword>
<protein>
    <submittedName>
        <fullName evidence="12">Cytochrome P450</fullName>
    </submittedName>
</protein>
<keyword evidence="8 10" id="KW-0503">Monooxygenase</keyword>
<dbReference type="GO" id="GO:0016705">
    <property type="term" value="F:oxidoreductase activity, acting on paired donors, with incorporation or reduction of molecular oxygen"/>
    <property type="evidence" value="ECO:0007669"/>
    <property type="project" value="InterPro"/>
</dbReference>
<dbReference type="InterPro" id="IPR050364">
    <property type="entry name" value="Cytochrome_P450_fung"/>
</dbReference>
<dbReference type="EMBL" id="MU150249">
    <property type="protein sequence ID" value="KAF9465135.1"/>
    <property type="molecule type" value="Genomic_DNA"/>
</dbReference>
<dbReference type="Proteomes" id="UP000807353">
    <property type="component" value="Unassembled WGS sequence"/>
</dbReference>
<comment type="cofactor">
    <cofactor evidence="1 9">
        <name>heme</name>
        <dbReference type="ChEBI" id="CHEBI:30413"/>
    </cofactor>
</comment>
<evidence type="ECO:0000256" key="1">
    <source>
        <dbReference type="ARBA" id="ARBA00001971"/>
    </source>
</evidence>
<dbReference type="InterPro" id="IPR001128">
    <property type="entry name" value="Cyt_P450"/>
</dbReference>
<dbReference type="GO" id="GO:0005506">
    <property type="term" value="F:iron ion binding"/>
    <property type="evidence" value="ECO:0007669"/>
    <property type="project" value="InterPro"/>
</dbReference>
<comment type="caution">
    <text evidence="12">The sequence shown here is derived from an EMBL/GenBank/DDBJ whole genome shotgun (WGS) entry which is preliminary data.</text>
</comment>
<keyword evidence="11" id="KW-0732">Signal</keyword>
<evidence type="ECO:0000256" key="5">
    <source>
        <dbReference type="ARBA" id="ARBA00022723"/>
    </source>
</evidence>
<keyword evidence="5 9" id="KW-0479">Metal-binding</keyword>
<keyword evidence="4 9" id="KW-0349">Heme</keyword>
<dbReference type="InterPro" id="IPR036396">
    <property type="entry name" value="Cyt_P450_sf"/>
</dbReference>
<dbReference type="PROSITE" id="PS00086">
    <property type="entry name" value="CYTOCHROME_P450"/>
    <property type="match status" value="1"/>
</dbReference>
<evidence type="ECO:0000256" key="8">
    <source>
        <dbReference type="ARBA" id="ARBA00023033"/>
    </source>
</evidence>
<dbReference type="Gene3D" id="1.10.630.10">
    <property type="entry name" value="Cytochrome P450"/>
    <property type="match status" value="1"/>
</dbReference>
<gene>
    <name evidence="12" type="ORF">BDZ94DRAFT_1307294</name>
</gene>
<name>A0A9P5YAH1_9AGAR</name>
<dbReference type="PRINTS" id="PR00385">
    <property type="entry name" value="P450"/>
</dbReference>
<organism evidence="12 13">
    <name type="scientific">Collybia nuda</name>
    <dbReference type="NCBI Taxonomy" id="64659"/>
    <lineage>
        <taxon>Eukaryota</taxon>
        <taxon>Fungi</taxon>
        <taxon>Dikarya</taxon>
        <taxon>Basidiomycota</taxon>
        <taxon>Agaricomycotina</taxon>
        <taxon>Agaricomycetes</taxon>
        <taxon>Agaricomycetidae</taxon>
        <taxon>Agaricales</taxon>
        <taxon>Tricholomatineae</taxon>
        <taxon>Clitocybaceae</taxon>
        <taxon>Collybia</taxon>
    </lineage>
</organism>
<dbReference type="PANTHER" id="PTHR46300:SF7">
    <property type="entry name" value="P450, PUTATIVE (EUROFUNG)-RELATED"/>
    <property type="match status" value="1"/>
</dbReference>
<reference evidence="12" key="1">
    <citation type="submission" date="2020-11" db="EMBL/GenBank/DDBJ databases">
        <authorList>
            <consortium name="DOE Joint Genome Institute"/>
            <person name="Ahrendt S."/>
            <person name="Riley R."/>
            <person name="Andreopoulos W."/>
            <person name="Labutti K."/>
            <person name="Pangilinan J."/>
            <person name="Ruiz-Duenas F.J."/>
            <person name="Barrasa J.M."/>
            <person name="Sanchez-Garcia M."/>
            <person name="Camarero S."/>
            <person name="Miyauchi S."/>
            <person name="Serrano A."/>
            <person name="Linde D."/>
            <person name="Babiker R."/>
            <person name="Drula E."/>
            <person name="Ayuso-Fernandez I."/>
            <person name="Pacheco R."/>
            <person name="Padilla G."/>
            <person name="Ferreira P."/>
            <person name="Barriuso J."/>
            <person name="Kellner H."/>
            <person name="Castanera R."/>
            <person name="Alfaro M."/>
            <person name="Ramirez L."/>
            <person name="Pisabarro A.G."/>
            <person name="Kuo A."/>
            <person name="Tritt A."/>
            <person name="Lipzen A."/>
            <person name="He G."/>
            <person name="Yan M."/>
            <person name="Ng V."/>
            <person name="Cullen D."/>
            <person name="Martin F."/>
            <person name="Rosso M.-N."/>
            <person name="Henrissat B."/>
            <person name="Hibbett D."/>
            <person name="Martinez A.T."/>
            <person name="Grigoriev I.V."/>
        </authorList>
    </citation>
    <scope>NUCLEOTIDE SEQUENCE</scope>
    <source>
        <strain evidence="12">CBS 247.69</strain>
    </source>
</reference>
<dbReference type="InterPro" id="IPR017972">
    <property type="entry name" value="Cyt_P450_CS"/>
</dbReference>
<evidence type="ECO:0000256" key="2">
    <source>
        <dbReference type="ARBA" id="ARBA00005179"/>
    </source>
</evidence>
<dbReference type="InterPro" id="IPR002401">
    <property type="entry name" value="Cyt_P450_E_grp-I"/>
</dbReference>